<name>A0ABR7J6V3_9FLAO</name>
<dbReference type="InterPro" id="IPR007372">
    <property type="entry name" value="Lipid/polyisoprenoid-bd_YceI"/>
</dbReference>
<dbReference type="Proteomes" id="UP000629963">
    <property type="component" value="Unassembled WGS sequence"/>
</dbReference>
<feature type="chain" id="PRO_5045124848" evidence="1">
    <location>
        <begin position="18"/>
        <end position="178"/>
    </location>
</feature>
<dbReference type="PANTHER" id="PTHR34406">
    <property type="entry name" value="PROTEIN YCEI"/>
    <property type="match status" value="1"/>
</dbReference>
<reference evidence="3 4" key="1">
    <citation type="submission" date="2020-08" db="EMBL/GenBank/DDBJ databases">
        <title>Description of novel Flavobacterium F-380 isolate.</title>
        <authorList>
            <person name="Saticioglu I.B."/>
            <person name="Duman M."/>
            <person name="Altun S."/>
        </authorList>
    </citation>
    <scope>NUCLEOTIDE SEQUENCE [LARGE SCALE GENOMIC DNA]</scope>
    <source>
        <strain evidence="3 4">F-380</strain>
    </source>
</reference>
<organism evidence="3 4">
    <name type="scientific">Flavobacterium kayseriense</name>
    <dbReference type="NCBI Taxonomy" id="2764714"/>
    <lineage>
        <taxon>Bacteria</taxon>
        <taxon>Pseudomonadati</taxon>
        <taxon>Bacteroidota</taxon>
        <taxon>Flavobacteriia</taxon>
        <taxon>Flavobacteriales</taxon>
        <taxon>Flavobacteriaceae</taxon>
        <taxon>Flavobacterium</taxon>
    </lineage>
</organism>
<evidence type="ECO:0000256" key="1">
    <source>
        <dbReference type="SAM" id="SignalP"/>
    </source>
</evidence>
<evidence type="ECO:0000259" key="2">
    <source>
        <dbReference type="SMART" id="SM00867"/>
    </source>
</evidence>
<dbReference type="RefSeq" id="WP_187009847.1">
    <property type="nucleotide sequence ID" value="NZ_JACRUI010000002.1"/>
</dbReference>
<protein>
    <submittedName>
        <fullName evidence="3">YceI family protein</fullName>
    </submittedName>
</protein>
<dbReference type="SMART" id="SM00867">
    <property type="entry name" value="YceI"/>
    <property type="match status" value="1"/>
</dbReference>
<comment type="caution">
    <text evidence="3">The sequence shown here is derived from an EMBL/GenBank/DDBJ whole genome shotgun (WGS) entry which is preliminary data.</text>
</comment>
<dbReference type="PANTHER" id="PTHR34406:SF1">
    <property type="entry name" value="PROTEIN YCEI"/>
    <property type="match status" value="1"/>
</dbReference>
<gene>
    <name evidence="3" type="ORF">H8R23_07535</name>
</gene>
<accession>A0ABR7J6V3</accession>
<evidence type="ECO:0000313" key="4">
    <source>
        <dbReference type="Proteomes" id="UP000629963"/>
    </source>
</evidence>
<keyword evidence="4" id="KW-1185">Reference proteome</keyword>
<dbReference type="Gene3D" id="2.40.128.110">
    <property type="entry name" value="Lipid/polyisoprenoid-binding, YceI-like"/>
    <property type="match status" value="1"/>
</dbReference>
<evidence type="ECO:0000313" key="3">
    <source>
        <dbReference type="EMBL" id="MBC5841256.1"/>
    </source>
</evidence>
<dbReference type="EMBL" id="JACRUJ010000002">
    <property type="protein sequence ID" value="MBC5841256.1"/>
    <property type="molecule type" value="Genomic_DNA"/>
</dbReference>
<feature type="signal peptide" evidence="1">
    <location>
        <begin position="1"/>
        <end position="17"/>
    </location>
</feature>
<dbReference type="SUPFAM" id="SSF101874">
    <property type="entry name" value="YceI-like"/>
    <property type="match status" value="1"/>
</dbReference>
<dbReference type="Pfam" id="PF04264">
    <property type="entry name" value="YceI"/>
    <property type="match status" value="1"/>
</dbReference>
<proteinExistence type="predicted"/>
<dbReference type="InterPro" id="IPR036761">
    <property type="entry name" value="TTHA0802/YceI-like_sf"/>
</dbReference>
<keyword evidence="1" id="KW-0732">Signal</keyword>
<sequence>MKKTLLLLLLSFITVGAQEKWSTDKALVSFEASVPFFEPIQAKSSTTHCLLNIKKETIVFVVYVKDFRFERSLMQQHFNENYLETKRYPKAIFKGTILKFDLSKINNFQSTYVVEGTITIHGKSKKMRVPAYFKKIGNKLELATSFNLNTDDFNIQIPYLVRDKIAKNVHVSLVAMLE</sequence>
<feature type="domain" description="Lipid/polyisoprenoid-binding YceI-like" evidence="2">
    <location>
        <begin position="20"/>
        <end position="174"/>
    </location>
</feature>